<evidence type="ECO:0000313" key="2">
    <source>
        <dbReference type="EMBL" id="PJJ61014.1"/>
    </source>
</evidence>
<dbReference type="RefSeq" id="WP_100336636.1">
    <property type="nucleotide sequence ID" value="NZ_PGFA01000001.1"/>
</dbReference>
<dbReference type="InterPro" id="IPR011051">
    <property type="entry name" value="RmlC_Cupin_sf"/>
</dbReference>
<dbReference type="PANTHER" id="PTHR36440">
    <property type="entry name" value="PUTATIVE (AFU_ORTHOLOGUE AFUA_8G07350)-RELATED"/>
    <property type="match status" value="1"/>
</dbReference>
<dbReference type="AlphaFoldDB" id="A0A2M9BST9"/>
<gene>
    <name evidence="2" type="ORF">CLV45_2451</name>
</gene>
<reference evidence="2 3" key="1">
    <citation type="submission" date="2017-11" db="EMBL/GenBank/DDBJ databases">
        <title>Genomic Encyclopedia of Archaeal and Bacterial Type Strains, Phase II (KMG-II): From Individual Species to Whole Genera.</title>
        <authorList>
            <person name="Goeker M."/>
        </authorList>
    </citation>
    <scope>NUCLEOTIDE SEQUENCE [LARGE SCALE GENOMIC DNA]</scope>
    <source>
        <strain evidence="2 3">DSM 11115</strain>
    </source>
</reference>
<organism evidence="2 3">
    <name type="scientific">Hymenobacter chitinivorans DSM 11115</name>
    <dbReference type="NCBI Taxonomy" id="1121954"/>
    <lineage>
        <taxon>Bacteria</taxon>
        <taxon>Pseudomonadati</taxon>
        <taxon>Bacteroidota</taxon>
        <taxon>Cytophagia</taxon>
        <taxon>Cytophagales</taxon>
        <taxon>Hymenobacteraceae</taxon>
        <taxon>Hymenobacter</taxon>
    </lineage>
</organism>
<protein>
    <submittedName>
        <fullName evidence="2">Cupin domain-containing protein</fullName>
    </submittedName>
</protein>
<dbReference type="Proteomes" id="UP000228535">
    <property type="component" value="Unassembled WGS sequence"/>
</dbReference>
<sequence length="195" mass="21596">MKRTHFVQACLATGALLTLPVSLAVGAIRRYRAGKGFLVKAGQDRASQPMALFDGDTFLTKIAAQDTEGDIYVFESSRVKEGGPAHHYHFDQDEWWYVLSGEFLIKVGDTVYEAKAGDSVFGPRMVPHSFAKVGAGEGRLLMIFQPAGKMEECFRKISQGLTRNMSEAEQDAFRVAHGFKRVGPPLRQPKPMTDK</sequence>
<dbReference type="InterPro" id="IPR014710">
    <property type="entry name" value="RmlC-like_jellyroll"/>
</dbReference>
<dbReference type="SUPFAM" id="SSF51182">
    <property type="entry name" value="RmlC-like cupins"/>
    <property type="match status" value="1"/>
</dbReference>
<dbReference type="Gene3D" id="2.60.120.10">
    <property type="entry name" value="Jelly Rolls"/>
    <property type="match status" value="1"/>
</dbReference>
<evidence type="ECO:0000313" key="3">
    <source>
        <dbReference type="Proteomes" id="UP000228535"/>
    </source>
</evidence>
<evidence type="ECO:0000259" key="1">
    <source>
        <dbReference type="Pfam" id="PF07883"/>
    </source>
</evidence>
<accession>A0A2M9BST9</accession>
<dbReference type="EMBL" id="PGFA01000001">
    <property type="protein sequence ID" value="PJJ61014.1"/>
    <property type="molecule type" value="Genomic_DNA"/>
</dbReference>
<dbReference type="InterPro" id="IPR013096">
    <property type="entry name" value="Cupin_2"/>
</dbReference>
<feature type="domain" description="Cupin type-2" evidence="1">
    <location>
        <begin position="83"/>
        <end position="144"/>
    </location>
</feature>
<proteinExistence type="predicted"/>
<comment type="caution">
    <text evidence="2">The sequence shown here is derived from an EMBL/GenBank/DDBJ whole genome shotgun (WGS) entry which is preliminary data.</text>
</comment>
<name>A0A2M9BST9_9BACT</name>
<keyword evidence="3" id="KW-1185">Reference proteome</keyword>
<dbReference type="InterPro" id="IPR053146">
    <property type="entry name" value="QDO-like"/>
</dbReference>
<dbReference type="PANTHER" id="PTHR36440:SF1">
    <property type="entry name" value="PUTATIVE (AFU_ORTHOLOGUE AFUA_8G07350)-RELATED"/>
    <property type="match status" value="1"/>
</dbReference>
<dbReference type="OrthoDB" id="9794183at2"/>
<dbReference type="Pfam" id="PF07883">
    <property type="entry name" value="Cupin_2"/>
    <property type="match status" value="1"/>
</dbReference>